<evidence type="ECO:0000256" key="1">
    <source>
        <dbReference type="ARBA" id="ARBA00004236"/>
    </source>
</evidence>
<proteinExistence type="predicted"/>
<dbReference type="Proteomes" id="UP001431221">
    <property type="component" value="Unassembled WGS sequence"/>
</dbReference>
<keyword evidence="6" id="KW-1133">Transmembrane helix</keyword>
<organism evidence="7 8">
    <name type="scientific">Roseibium sediminicola</name>
    <dbReference type="NCBI Taxonomy" id="2933272"/>
    <lineage>
        <taxon>Bacteria</taxon>
        <taxon>Pseudomonadati</taxon>
        <taxon>Pseudomonadota</taxon>
        <taxon>Alphaproteobacteria</taxon>
        <taxon>Hyphomicrobiales</taxon>
        <taxon>Stappiaceae</taxon>
        <taxon>Roseibium</taxon>
    </lineage>
</organism>
<gene>
    <name evidence="7" type="ORF">M0H32_18505</name>
</gene>
<evidence type="ECO:0000256" key="6">
    <source>
        <dbReference type="SAM" id="Phobius"/>
    </source>
</evidence>
<evidence type="ECO:0000256" key="2">
    <source>
        <dbReference type="ARBA" id="ARBA00022475"/>
    </source>
</evidence>
<keyword evidence="2" id="KW-1003">Cell membrane</keyword>
<dbReference type="PANTHER" id="PTHR22913:SF12">
    <property type="entry name" value="MANNURONAN SYNTHASE"/>
    <property type="match status" value="1"/>
</dbReference>
<dbReference type="Pfam" id="PF13641">
    <property type="entry name" value="Glyco_tranf_2_3"/>
    <property type="match status" value="1"/>
</dbReference>
<comment type="subcellular location">
    <subcellularLocation>
        <location evidence="1">Cell membrane</location>
    </subcellularLocation>
</comment>
<dbReference type="PANTHER" id="PTHR22913">
    <property type="entry name" value="HYALURONAN SYNTHASE"/>
    <property type="match status" value="1"/>
</dbReference>
<evidence type="ECO:0000256" key="5">
    <source>
        <dbReference type="ARBA" id="ARBA00023136"/>
    </source>
</evidence>
<comment type="caution">
    <text evidence="7">The sequence shown here is derived from an EMBL/GenBank/DDBJ whole genome shotgun (WGS) entry which is preliminary data.</text>
</comment>
<accession>A0ABT0GXJ2</accession>
<evidence type="ECO:0000256" key="3">
    <source>
        <dbReference type="ARBA" id="ARBA00022676"/>
    </source>
</evidence>
<feature type="transmembrane region" description="Helical" evidence="6">
    <location>
        <begin position="412"/>
        <end position="434"/>
    </location>
</feature>
<keyword evidence="4" id="KW-0808">Transferase</keyword>
<name>A0ABT0GXJ2_9HYPH</name>
<feature type="transmembrane region" description="Helical" evidence="6">
    <location>
        <begin position="337"/>
        <end position="355"/>
    </location>
</feature>
<feature type="transmembrane region" description="Helical" evidence="6">
    <location>
        <begin position="463"/>
        <end position="485"/>
    </location>
</feature>
<dbReference type="RefSeq" id="WP_248156591.1">
    <property type="nucleotide sequence ID" value="NZ_JALNMJ010000013.1"/>
</dbReference>
<dbReference type="SUPFAM" id="SSF53448">
    <property type="entry name" value="Nucleotide-diphospho-sugar transferases"/>
    <property type="match status" value="1"/>
</dbReference>
<keyword evidence="8" id="KW-1185">Reference proteome</keyword>
<sequence length="486" mass="54500">MAHLLYLLVCVQLALLVPVSVLSAASGAILVLGAIGTWRYSWALVNFLRAGYFLKIAYPRRKRRAEALYNVQTHRAHAFFLTTTYKIAPEISARVYRSVFLAAARSAGGATVVASVVDPADIRLIRHVFSSMPVSMSGVRLIFDRIEGTGKRDALAVSLRTIANQCPTRRDVVVFVDGDSCVPEDVVARTAPFFVDEKLGALTTDEMSEATGGRLFRDWFDLRFSQRQMMMCSMGLGERVLTLTGRMSVFRANLATHPEFIAAIQSDFIDHWRLGRVDFLTGDDKSTWFWLLKNGYKMAYLPDVKTVSIETQPRDGFIDSAIVLMTRWFGNMLRTNGRALALSPTTIGFFTWWSILDQRVSMWTTLVGPVSLVLAALFVDPLAIALYLSWVMFTRYLYCGLISLFRGRYFPITYPFLLYFGQIVGAVVKSFILFRLDRQKWTRQNTSSAGQTGKVRLLPNGSFSLYLHGLALCWLVFGVALVAGIT</sequence>
<evidence type="ECO:0000313" key="7">
    <source>
        <dbReference type="EMBL" id="MCK7614166.1"/>
    </source>
</evidence>
<dbReference type="EMBL" id="JALNMJ010000013">
    <property type="protein sequence ID" value="MCK7614166.1"/>
    <property type="molecule type" value="Genomic_DNA"/>
</dbReference>
<keyword evidence="6" id="KW-0812">Transmembrane</keyword>
<protein>
    <submittedName>
        <fullName evidence="7">Glycosyltransferase family 2 protein</fullName>
    </submittedName>
</protein>
<evidence type="ECO:0000313" key="8">
    <source>
        <dbReference type="Proteomes" id="UP001431221"/>
    </source>
</evidence>
<keyword evidence="5 6" id="KW-0472">Membrane</keyword>
<evidence type="ECO:0000256" key="4">
    <source>
        <dbReference type="ARBA" id="ARBA00022679"/>
    </source>
</evidence>
<keyword evidence="3" id="KW-0328">Glycosyltransferase</keyword>
<reference evidence="7" key="1">
    <citation type="submission" date="2022-04" db="EMBL/GenBank/DDBJ databases">
        <title>Roseibium sp. CAU 1639 isolated from mud.</title>
        <authorList>
            <person name="Kim W."/>
        </authorList>
    </citation>
    <scope>NUCLEOTIDE SEQUENCE</scope>
    <source>
        <strain evidence="7">CAU 1639</strain>
    </source>
</reference>
<dbReference type="InterPro" id="IPR029044">
    <property type="entry name" value="Nucleotide-diphossugar_trans"/>
</dbReference>